<protein>
    <submittedName>
        <fullName evidence="2">Transposon Ty1-MR1 Gag-Pol polyprotein</fullName>
    </submittedName>
</protein>
<dbReference type="Pfam" id="PF07727">
    <property type="entry name" value="RVT_2"/>
    <property type="match status" value="1"/>
</dbReference>
<dbReference type="EMBL" id="JACGWJ010000018">
    <property type="protein sequence ID" value="KAL0350047.1"/>
    <property type="molecule type" value="Genomic_DNA"/>
</dbReference>
<proteinExistence type="predicted"/>
<feature type="domain" description="Reverse transcriptase Ty1/copia-type" evidence="1">
    <location>
        <begin position="151"/>
        <end position="322"/>
    </location>
</feature>
<name>A0AAW2P2G5_SESRA</name>
<reference evidence="2" key="1">
    <citation type="submission" date="2020-06" db="EMBL/GenBank/DDBJ databases">
        <authorList>
            <person name="Li T."/>
            <person name="Hu X."/>
            <person name="Zhang T."/>
            <person name="Song X."/>
            <person name="Zhang H."/>
            <person name="Dai N."/>
            <person name="Sheng W."/>
            <person name="Hou X."/>
            <person name="Wei L."/>
        </authorList>
    </citation>
    <scope>NUCLEOTIDE SEQUENCE</scope>
    <source>
        <strain evidence="2">G02</strain>
        <tissue evidence="2">Leaf</tissue>
    </source>
</reference>
<reference evidence="2" key="2">
    <citation type="journal article" date="2024" name="Plant">
        <title>Genomic evolution and insights into agronomic trait innovations of Sesamum species.</title>
        <authorList>
            <person name="Miao H."/>
            <person name="Wang L."/>
            <person name="Qu L."/>
            <person name="Liu H."/>
            <person name="Sun Y."/>
            <person name="Le M."/>
            <person name="Wang Q."/>
            <person name="Wei S."/>
            <person name="Zheng Y."/>
            <person name="Lin W."/>
            <person name="Duan Y."/>
            <person name="Cao H."/>
            <person name="Xiong S."/>
            <person name="Wang X."/>
            <person name="Wei L."/>
            <person name="Li C."/>
            <person name="Ma Q."/>
            <person name="Ju M."/>
            <person name="Zhao R."/>
            <person name="Li G."/>
            <person name="Mu C."/>
            <person name="Tian Q."/>
            <person name="Mei H."/>
            <person name="Zhang T."/>
            <person name="Gao T."/>
            <person name="Zhang H."/>
        </authorList>
    </citation>
    <scope>NUCLEOTIDE SEQUENCE</scope>
    <source>
        <strain evidence="2">G02</strain>
    </source>
</reference>
<dbReference type="SUPFAM" id="SSF56672">
    <property type="entry name" value="DNA/RNA polymerases"/>
    <property type="match status" value="1"/>
</dbReference>
<gene>
    <name evidence="2" type="ORF">Sradi_4153900</name>
</gene>
<dbReference type="CDD" id="cd09272">
    <property type="entry name" value="RNase_HI_RT_Ty1"/>
    <property type="match status" value="1"/>
</dbReference>
<evidence type="ECO:0000313" key="2">
    <source>
        <dbReference type="EMBL" id="KAL0350047.1"/>
    </source>
</evidence>
<dbReference type="InterPro" id="IPR043502">
    <property type="entry name" value="DNA/RNA_pol_sf"/>
</dbReference>
<evidence type="ECO:0000259" key="1">
    <source>
        <dbReference type="Pfam" id="PF07727"/>
    </source>
</evidence>
<dbReference type="AlphaFoldDB" id="A0AAW2P2G5"/>
<accession>A0AAW2P2G5</accession>
<dbReference type="InterPro" id="IPR013103">
    <property type="entry name" value="RVT_2"/>
</dbReference>
<comment type="caution">
    <text evidence="2">The sequence shown here is derived from an EMBL/GenBank/DDBJ whole genome shotgun (WGS) entry which is preliminary data.</text>
</comment>
<organism evidence="2">
    <name type="scientific">Sesamum radiatum</name>
    <name type="common">Black benniseed</name>
    <dbReference type="NCBI Taxonomy" id="300843"/>
    <lineage>
        <taxon>Eukaryota</taxon>
        <taxon>Viridiplantae</taxon>
        <taxon>Streptophyta</taxon>
        <taxon>Embryophyta</taxon>
        <taxon>Tracheophyta</taxon>
        <taxon>Spermatophyta</taxon>
        <taxon>Magnoliopsida</taxon>
        <taxon>eudicotyledons</taxon>
        <taxon>Gunneridae</taxon>
        <taxon>Pentapetalae</taxon>
        <taxon>asterids</taxon>
        <taxon>lamiids</taxon>
        <taxon>Lamiales</taxon>
        <taxon>Pedaliaceae</taxon>
        <taxon>Sesamum</taxon>
    </lineage>
</organism>
<sequence>MTIFPTLGGEDKEIKRKDIAWNATSMSFLDPPTNDSELEVQRIIHLQSVANRLPNAFIDTKKVTKSHIPAENVPARLEVPEATLTQPKACESQIRWKRGRPLGSKDANPRKRKEHIISINHDTNVTSNNVSEDKIPEVVLSKDSKLIEQLKMQLMDVVTAYLYGPLDTDIYKKIPKGLKMLEVLKSKPRHMYSIKLKRSLYGLKQSGRMWYNLLSEYLIKKGFCHSQISPRLFIKRTESGFVIIAVYVDDLNIIRSPEKIRQAVDYLESEFEMKDLGSTKYCLDLQFEHTKGGIFIHQTNYIEKVLKHFHMNNAHPLSTPMVVRSLDVNKDPFCPPAHNDEILGPETLVATSSNHAELIALYVAGHECVWLRSLIHYVCESCGLEPIEKSPTVIYEDNAACIAQIKETYIKGDRTKHISPKFFSTHELQVEGKVDVKQIPSSQNLADLFTKALPTKVFKQLVHNIGMRHLKDICLN</sequence>